<gene>
    <name evidence="3" type="ORF">SLEP1_g40681</name>
</gene>
<dbReference type="CDD" id="cd14686">
    <property type="entry name" value="bZIP"/>
    <property type="match status" value="1"/>
</dbReference>
<evidence type="ECO:0008006" key="5">
    <source>
        <dbReference type="Google" id="ProtNLM"/>
    </source>
</evidence>
<sequence length="335" mass="37816">MDPNHGGGQDEQNSQNLGGYFVLGQDVQNWGISVEDYPLAPLDSIRIRMSQDDQGVAGAVQHRAPQGTSDELKSLNGFHLQSWNFGNQSVAGAKQPASGALEFADNEIQTLSSYDKELNVQQFDQLPVDILGIQQLWMTQLGQPGALNSMDQVSLLPVSGTQLLENQMPAAIQPLIQQQFDQTAATANSRSTRTIGESNISEAERKRLVRKRECDRRYRTKEKVKKQKLEVENEELRAQIEERKNVVLELERERKSNHLKLKSCELKITELEAEKEDLKEKFLLLEGRHANAMSLLGEMKSMMKQMGKQGIKKPKRKLKKQVMMAETVEDTKNDT</sequence>
<evidence type="ECO:0000313" key="4">
    <source>
        <dbReference type="Proteomes" id="UP001054252"/>
    </source>
</evidence>
<feature type="region of interest" description="Disordered" evidence="2">
    <location>
        <begin position="304"/>
        <end position="335"/>
    </location>
</feature>
<evidence type="ECO:0000256" key="1">
    <source>
        <dbReference type="SAM" id="Coils"/>
    </source>
</evidence>
<name>A0AAV5L4N5_9ROSI</name>
<reference evidence="3 4" key="1">
    <citation type="journal article" date="2021" name="Commun. Biol.">
        <title>The genome of Shorea leprosula (Dipterocarpaceae) highlights the ecological relevance of drought in aseasonal tropical rainforests.</title>
        <authorList>
            <person name="Ng K.K.S."/>
            <person name="Kobayashi M.J."/>
            <person name="Fawcett J.A."/>
            <person name="Hatakeyama M."/>
            <person name="Paape T."/>
            <person name="Ng C.H."/>
            <person name="Ang C.C."/>
            <person name="Tnah L.H."/>
            <person name="Lee C.T."/>
            <person name="Nishiyama T."/>
            <person name="Sese J."/>
            <person name="O'Brien M.J."/>
            <person name="Copetti D."/>
            <person name="Mohd Noor M.I."/>
            <person name="Ong R.C."/>
            <person name="Putra M."/>
            <person name="Sireger I.Z."/>
            <person name="Indrioko S."/>
            <person name="Kosugi Y."/>
            <person name="Izuno A."/>
            <person name="Isagi Y."/>
            <person name="Lee S.L."/>
            <person name="Shimizu K.K."/>
        </authorList>
    </citation>
    <scope>NUCLEOTIDE SEQUENCE [LARGE SCALE GENOMIC DNA]</scope>
    <source>
        <strain evidence="3">214</strain>
    </source>
</reference>
<proteinExistence type="predicted"/>
<dbReference type="Proteomes" id="UP001054252">
    <property type="component" value="Unassembled WGS sequence"/>
</dbReference>
<keyword evidence="1" id="KW-0175">Coiled coil</keyword>
<evidence type="ECO:0000313" key="3">
    <source>
        <dbReference type="EMBL" id="GKV32047.1"/>
    </source>
</evidence>
<comment type="caution">
    <text evidence="3">The sequence shown here is derived from an EMBL/GenBank/DDBJ whole genome shotgun (WGS) entry which is preliminary data.</text>
</comment>
<organism evidence="3 4">
    <name type="scientific">Rubroshorea leprosula</name>
    <dbReference type="NCBI Taxonomy" id="152421"/>
    <lineage>
        <taxon>Eukaryota</taxon>
        <taxon>Viridiplantae</taxon>
        <taxon>Streptophyta</taxon>
        <taxon>Embryophyta</taxon>
        <taxon>Tracheophyta</taxon>
        <taxon>Spermatophyta</taxon>
        <taxon>Magnoliopsida</taxon>
        <taxon>eudicotyledons</taxon>
        <taxon>Gunneridae</taxon>
        <taxon>Pentapetalae</taxon>
        <taxon>rosids</taxon>
        <taxon>malvids</taxon>
        <taxon>Malvales</taxon>
        <taxon>Dipterocarpaceae</taxon>
        <taxon>Rubroshorea</taxon>
    </lineage>
</organism>
<evidence type="ECO:0000256" key="2">
    <source>
        <dbReference type="SAM" id="MobiDB-lite"/>
    </source>
</evidence>
<protein>
    <recommendedName>
        <fullName evidence="5">BZIP domain-containing protein</fullName>
    </recommendedName>
</protein>
<dbReference type="EMBL" id="BPVZ01000094">
    <property type="protein sequence ID" value="GKV32047.1"/>
    <property type="molecule type" value="Genomic_DNA"/>
</dbReference>
<feature type="coiled-coil region" evidence="1">
    <location>
        <begin position="219"/>
        <end position="288"/>
    </location>
</feature>
<dbReference type="AlphaFoldDB" id="A0AAV5L4N5"/>
<accession>A0AAV5L4N5</accession>
<feature type="compositionally biased region" description="Basic residues" evidence="2">
    <location>
        <begin position="310"/>
        <end position="320"/>
    </location>
</feature>
<keyword evidence="4" id="KW-1185">Reference proteome</keyword>